<dbReference type="HOGENOM" id="CLU_006156_0_0_1"/>
<feature type="compositionally biased region" description="Low complexity" evidence="10">
    <location>
        <begin position="603"/>
        <end position="627"/>
    </location>
</feature>
<evidence type="ECO:0000256" key="6">
    <source>
        <dbReference type="PIRSR" id="PIRSR630616-1"/>
    </source>
</evidence>
<feature type="compositionally biased region" description="Low complexity" evidence="10">
    <location>
        <begin position="1060"/>
        <end position="1078"/>
    </location>
</feature>
<evidence type="ECO:0000313" key="15">
    <source>
        <dbReference type="Proteomes" id="UP000005238"/>
    </source>
</evidence>
<dbReference type="PROSITE" id="PS00107">
    <property type="entry name" value="PROTEIN_KINASE_ATP"/>
    <property type="match status" value="1"/>
</dbReference>
<keyword evidence="1" id="KW-0723">Serine/threonine-protein kinase</keyword>
<dbReference type="Pfam" id="PF00069">
    <property type="entry name" value="Pkinase"/>
    <property type="match status" value="1"/>
</dbReference>
<dbReference type="OMA" id="HICVEIY"/>
<dbReference type="VEuPathDB" id="FungiDB:KRP23_9989"/>
<feature type="active site" description="Proton acceptor" evidence="6">
    <location>
        <position position="794"/>
    </location>
</feature>
<dbReference type="FunFam" id="1.10.510.10:FF:000709">
    <property type="entry name" value="CAMK/CAMK1 protein kinase, variant 2"/>
    <property type="match status" value="1"/>
</dbReference>
<dbReference type="InterPro" id="IPR008271">
    <property type="entry name" value="Ser/Thr_kinase_AS"/>
</dbReference>
<dbReference type="SMART" id="SM00220">
    <property type="entry name" value="S_TKc"/>
    <property type="match status" value="1"/>
</dbReference>
<reference evidence="14" key="2">
    <citation type="submission" date="2015-06" db="UniProtKB">
        <authorList>
            <consortium name="EnsemblProtists"/>
        </authorList>
    </citation>
    <scope>IDENTIFICATION</scope>
    <source>
        <strain evidence="14">Pr102</strain>
    </source>
</reference>
<dbReference type="PANTHER" id="PTHR24350">
    <property type="entry name" value="SERINE/THREONINE-PROTEIN KINASE IAL-RELATED"/>
    <property type="match status" value="1"/>
</dbReference>
<feature type="region of interest" description="Disordered" evidence="10">
    <location>
        <begin position="482"/>
        <end position="523"/>
    </location>
</feature>
<feature type="transmembrane region" description="Helical" evidence="11">
    <location>
        <begin position="144"/>
        <end position="170"/>
    </location>
</feature>
<dbReference type="GO" id="GO:0005737">
    <property type="term" value="C:cytoplasm"/>
    <property type="evidence" value="ECO:0000318"/>
    <property type="project" value="GO_Central"/>
</dbReference>
<keyword evidence="12" id="KW-0732">Signal</keyword>
<organism evidence="14 15">
    <name type="scientific">Phytophthora ramorum</name>
    <name type="common">Sudden oak death agent</name>
    <dbReference type="NCBI Taxonomy" id="164328"/>
    <lineage>
        <taxon>Eukaryota</taxon>
        <taxon>Sar</taxon>
        <taxon>Stramenopiles</taxon>
        <taxon>Oomycota</taxon>
        <taxon>Peronosporomycetes</taxon>
        <taxon>Peronosporales</taxon>
        <taxon>Peronosporaceae</taxon>
        <taxon>Phytophthora</taxon>
    </lineage>
</organism>
<name>H3GD61_PHYRM</name>
<keyword evidence="15" id="KW-1185">Reference proteome</keyword>
<feature type="compositionally biased region" description="Polar residues" evidence="10">
    <location>
        <begin position="1132"/>
        <end position="1150"/>
    </location>
</feature>
<dbReference type="InterPro" id="IPR030616">
    <property type="entry name" value="Aur-like"/>
</dbReference>
<dbReference type="InterPro" id="IPR000719">
    <property type="entry name" value="Prot_kinase_dom"/>
</dbReference>
<keyword evidence="4" id="KW-0418">Kinase</keyword>
<dbReference type="VEuPathDB" id="FungiDB:KRP23_9988"/>
<dbReference type="GO" id="GO:0005516">
    <property type="term" value="F:calmodulin binding"/>
    <property type="evidence" value="ECO:0000318"/>
    <property type="project" value="GO_Central"/>
</dbReference>
<evidence type="ECO:0000256" key="11">
    <source>
        <dbReference type="SAM" id="Phobius"/>
    </source>
</evidence>
<feature type="binding site" evidence="7">
    <location>
        <begin position="749"/>
        <end position="751"/>
    </location>
    <ligand>
        <name>ATP</name>
        <dbReference type="ChEBI" id="CHEBI:30616"/>
    </ligand>
</feature>
<dbReference type="FunFam" id="3.30.200.20:FF:000042">
    <property type="entry name" value="Aurora kinase A"/>
    <property type="match status" value="1"/>
</dbReference>
<feature type="compositionally biased region" description="Low complexity" evidence="10">
    <location>
        <begin position="558"/>
        <end position="570"/>
    </location>
</feature>
<dbReference type="GO" id="GO:0009931">
    <property type="term" value="F:calcium-dependent protein serine/threonine kinase activity"/>
    <property type="evidence" value="ECO:0000318"/>
    <property type="project" value="GO_Central"/>
</dbReference>
<dbReference type="EMBL" id="DS566000">
    <property type="status" value="NOT_ANNOTATED_CDS"/>
    <property type="molecule type" value="Genomic_DNA"/>
</dbReference>
<evidence type="ECO:0000256" key="8">
    <source>
        <dbReference type="PIRSR" id="PIRSR630616-3"/>
    </source>
</evidence>
<feature type="signal peptide" evidence="12">
    <location>
        <begin position="1"/>
        <end position="18"/>
    </location>
</feature>
<evidence type="ECO:0000256" key="5">
    <source>
        <dbReference type="ARBA" id="ARBA00022840"/>
    </source>
</evidence>
<evidence type="ECO:0000256" key="12">
    <source>
        <dbReference type="SAM" id="SignalP"/>
    </source>
</evidence>
<dbReference type="GO" id="GO:0004683">
    <property type="term" value="F:calcium/calmodulin-dependent protein kinase activity"/>
    <property type="evidence" value="ECO:0000318"/>
    <property type="project" value="GO_Central"/>
</dbReference>
<feature type="cross-link" description="Glycyl lysine isopeptide (Lys-Gly) (interchain with G-Cter in SUMO2)" evidence="8">
    <location>
        <position position="796"/>
    </location>
</feature>
<dbReference type="PROSITE" id="PS00108">
    <property type="entry name" value="PROTEIN_KINASE_ST"/>
    <property type="match status" value="1"/>
</dbReference>
<feature type="region of interest" description="Disordered" evidence="10">
    <location>
        <begin position="1094"/>
        <end position="1154"/>
    </location>
</feature>
<dbReference type="GO" id="GO:0035556">
    <property type="term" value="P:intracellular signal transduction"/>
    <property type="evidence" value="ECO:0000318"/>
    <property type="project" value="GO_Central"/>
</dbReference>
<keyword evidence="3 7" id="KW-0547">Nucleotide-binding</keyword>
<feature type="compositionally biased region" description="Polar residues" evidence="10">
    <location>
        <begin position="493"/>
        <end position="511"/>
    </location>
</feature>
<feature type="region of interest" description="Disordered" evidence="10">
    <location>
        <begin position="556"/>
        <end position="636"/>
    </location>
</feature>
<evidence type="ECO:0000256" key="9">
    <source>
        <dbReference type="PROSITE-ProRule" id="PRU10141"/>
    </source>
</evidence>
<feature type="region of interest" description="Disordered" evidence="10">
    <location>
        <begin position="1015"/>
        <end position="1079"/>
    </location>
</feature>
<dbReference type="STRING" id="164328.H3GD61"/>
<protein>
    <recommendedName>
        <fullName evidence="13">Protein kinase domain-containing protein</fullName>
    </recommendedName>
</protein>
<feature type="transmembrane region" description="Helical" evidence="11">
    <location>
        <begin position="76"/>
        <end position="97"/>
    </location>
</feature>
<evidence type="ECO:0000313" key="14">
    <source>
        <dbReference type="EnsemblProtists" id="Phyra73474"/>
    </source>
</evidence>
<dbReference type="Proteomes" id="UP000005238">
    <property type="component" value="Unassembled WGS sequence"/>
</dbReference>
<evidence type="ECO:0000256" key="3">
    <source>
        <dbReference type="ARBA" id="ARBA00022741"/>
    </source>
</evidence>
<dbReference type="Pfam" id="PF07985">
    <property type="entry name" value="SRR1"/>
    <property type="match status" value="1"/>
</dbReference>
<feature type="binding site" evidence="7 9">
    <location>
        <position position="701"/>
    </location>
    <ligand>
        <name>ATP</name>
        <dbReference type="ChEBI" id="CHEBI:30616"/>
    </ligand>
</feature>
<feature type="domain" description="Protein kinase" evidence="13">
    <location>
        <begin position="672"/>
        <end position="923"/>
    </location>
</feature>
<dbReference type="VEuPathDB" id="FungiDB:KRP22_7281"/>
<feature type="transmembrane region" description="Helical" evidence="11">
    <location>
        <begin position="24"/>
        <end position="45"/>
    </location>
</feature>
<dbReference type="GO" id="GO:0005524">
    <property type="term" value="F:ATP binding"/>
    <property type="evidence" value="ECO:0007669"/>
    <property type="project" value="UniProtKB-UniRule"/>
</dbReference>
<dbReference type="PROSITE" id="PS50011">
    <property type="entry name" value="PROTEIN_KINASE_DOM"/>
    <property type="match status" value="1"/>
</dbReference>
<keyword evidence="11" id="KW-0472">Membrane</keyword>
<keyword evidence="11" id="KW-1133">Transmembrane helix</keyword>
<dbReference type="SUPFAM" id="SSF56112">
    <property type="entry name" value="Protein kinase-like (PK-like)"/>
    <property type="match status" value="1"/>
</dbReference>
<dbReference type="EnsemblProtists" id="Phyra73474">
    <property type="protein sequence ID" value="Phyra73474"/>
    <property type="gene ID" value="Phyra73474"/>
</dbReference>
<evidence type="ECO:0000256" key="10">
    <source>
        <dbReference type="SAM" id="MobiDB-lite"/>
    </source>
</evidence>
<dbReference type="Gene3D" id="1.10.510.10">
    <property type="entry name" value="Transferase(Phosphotransferase) domain 1"/>
    <property type="match status" value="1"/>
</dbReference>
<dbReference type="VEuPathDB" id="FungiDB:KRP23_9990"/>
<dbReference type="VEuPathDB" id="FungiDB:KRP22_7282"/>
<feature type="binding site" evidence="7">
    <location>
        <position position="811"/>
    </location>
    <ligand>
        <name>ATP</name>
        <dbReference type="ChEBI" id="CHEBI:30616"/>
    </ligand>
</feature>
<keyword evidence="2" id="KW-0808">Transferase</keyword>
<feature type="transmembrane region" description="Helical" evidence="11">
    <location>
        <begin position="103"/>
        <end position="123"/>
    </location>
</feature>
<feature type="chain" id="PRO_5003587276" description="Protein kinase domain-containing protein" evidence="12">
    <location>
        <begin position="19"/>
        <end position="1315"/>
    </location>
</feature>
<evidence type="ECO:0000256" key="7">
    <source>
        <dbReference type="PIRSR" id="PIRSR630616-2"/>
    </source>
</evidence>
<dbReference type="eggNOG" id="KOG0032">
    <property type="taxonomic scope" value="Eukaryota"/>
</dbReference>
<evidence type="ECO:0000256" key="4">
    <source>
        <dbReference type="ARBA" id="ARBA00022777"/>
    </source>
</evidence>
<keyword evidence="5 7" id="KW-0067">ATP-binding</keyword>
<feature type="region of interest" description="Disordered" evidence="10">
    <location>
        <begin position="1238"/>
        <end position="1315"/>
    </location>
</feature>
<feature type="binding site" evidence="7">
    <location>
        <begin position="798"/>
        <end position="799"/>
    </location>
    <ligand>
        <name>ATP</name>
        <dbReference type="ChEBI" id="CHEBI:30616"/>
    </ligand>
</feature>
<proteinExistence type="predicted"/>
<evidence type="ECO:0000256" key="1">
    <source>
        <dbReference type="ARBA" id="ARBA00022527"/>
    </source>
</evidence>
<dbReference type="InterPro" id="IPR011009">
    <property type="entry name" value="Kinase-like_dom_sf"/>
</dbReference>
<dbReference type="GO" id="GO:0005634">
    <property type="term" value="C:nucleus"/>
    <property type="evidence" value="ECO:0000318"/>
    <property type="project" value="GO_Central"/>
</dbReference>
<evidence type="ECO:0000259" key="13">
    <source>
        <dbReference type="PROSITE" id="PS50011"/>
    </source>
</evidence>
<keyword evidence="11" id="KW-0812">Transmembrane</keyword>
<reference evidence="15" key="1">
    <citation type="journal article" date="2006" name="Science">
        <title>Phytophthora genome sequences uncover evolutionary origins and mechanisms of pathogenesis.</title>
        <authorList>
            <person name="Tyler B.M."/>
            <person name="Tripathy S."/>
            <person name="Zhang X."/>
            <person name="Dehal P."/>
            <person name="Jiang R.H."/>
            <person name="Aerts A."/>
            <person name="Arredondo F.D."/>
            <person name="Baxter L."/>
            <person name="Bensasson D."/>
            <person name="Beynon J.L."/>
            <person name="Chapman J."/>
            <person name="Damasceno C.M."/>
            <person name="Dorrance A.E."/>
            <person name="Dou D."/>
            <person name="Dickerman A.W."/>
            <person name="Dubchak I.L."/>
            <person name="Garbelotto M."/>
            <person name="Gijzen M."/>
            <person name="Gordon S.G."/>
            <person name="Govers F."/>
            <person name="Grunwald N.J."/>
            <person name="Huang W."/>
            <person name="Ivors K.L."/>
            <person name="Jones R.W."/>
            <person name="Kamoun S."/>
            <person name="Krampis K."/>
            <person name="Lamour K.H."/>
            <person name="Lee M.K."/>
            <person name="McDonald W.H."/>
            <person name="Medina M."/>
            <person name="Meijer H.J."/>
            <person name="Nordberg E.K."/>
            <person name="Maclean D.J."/>
            <person name="Ospina-Giraldo M.D."/>
            <person name="Morris P.F."/>
            <person name="Phuntumart V."/>
            <person name="Putnam N.H."/>
            <person name="Rash S."/>
            <person name="Rose J.K."/>
            <person name="Sakihama Y."/>
            <person name="Salamov A.A."/>
            <person name="Savidor A."/>
            <person name="Scheuring C.F."/>
            <person name="Smith B.M."/>
            <person name="Sobral B.W."/>
            <person name="Terry A."/>
            <person name="Torto-Alalibo T.A."/>
            <person name="Win J."/>
            <person name="Xu Z."/>
            <person name="Zhang H."/>
            <person name="Grigoriev I.V."/>
            <person name="Rokhsar D.S."/>
            <person name="Boore J.L."/>
        </authorList>
    </citation>
    <scope>NUCLEOTIDE SEQUENCE [LARGE SCALE GENOMIC DNA]</scope>
    <source>
        <strain evidence="15">Pr102</strain>
    </source>
</reference>
<dbReference type="InterPro" id="IPR017441">
    <property type="entry name" value="Protein_kinase_ATP_BS"/>
</dbReference>
<dbReference type="InParanoid" id="H3GD61"/>
<evidence type="ECO:0000256" key="2">
    <source>
        <dbReference type="ARBA" id="ARBA00022679"/>
    </source>
</evidence>
<accession>H3GD61</accession>
<dbReference type="VEuPathDB" id="FungiDB:KRP22_7283"/>
<feature type="compositionally biased region" description="Polar residues" evidence="10">
    <location>
        <begin position="1103"/>
        <end position="1113"/>
    </location>
</feature>
<dbReference type="InterPro" id="IPR012942">
    <property type="entry name" value="SRR1-like"/>
</dbReference>
<sequence>MVAAFSFVLSLLVAGVQTWLNTPAGLFCCAFTFVTVCIMIVLSGLSYRYHGDAIPTGPSAGLQPDSDGEIILRSSLVSGCMAFALSAIISGILYAIIGGTDAFVSIRAMGYSLALELVLIVWFSYDASSMYSIMTPDEYMSGVVYFYVDLIVLTCAAFFLAGIMFVAAMFCPTASFGYCNCNGCLCFSRNHQEDEEDTDGGVIPYDVDEDGAISYAGEEAVEPVAEVSAEKKKQIIRRVRAIADVLRDSLLLKDALQVVVENFELSTGKTEEVKTEEEPASRPMLVGYGLGSFCTSSNAVHQLGFLVALKEALDEGKAVEQGCDKIQHCAEIFDPAMNKSDAAITKHFKLKVLQENEHGRRRVERNTVFFMPHCGKALYQNVLACNWGPEMAKLVIIGNSFSAYGDRVLAAKERQELLLVCALPYLEEKTLSCGVIKTHEDFARYEAAFNDLSVHRFPPQLLAMPRDVPPGRMKVRQLLGWTRPATPTDMAMQLSSSQSSRKGAAPSSASNNREHEHEEMVYSSFEDMSKLSIDELPTPEPNAPRAGNNNFSKEMKASHLAASSNSNSNKSDGDNPEEPEDKATADTISSPSGHGATEKGTSRPRTSRCSSDDSSNSSTASSSRSPSGGAVPTSSGSLMNAATAILSPTASPPPKVTFRKGEKSFLDFHQHYAITRHLGEGSYSTVKQVTHRKKGGFYACKIVDKLSLSDVDRAALSHEVRVLSSVSHVNIMRLYEVIEDDAKCYLVTELAEGGDLFDRIVKQGKFPEREAQKVAAALVEALHYCHMHSIIHRDVKPENVLLSGDDVKLCDFGFARQLNHQEDQASDSCGTPGYAAPEILDGRSYGLEVDVFSLGVVTYIMLCGYPPFPMKLAQLRTHRFNVRYPSKDWAAIHPDVKTLISKMLHVDPKERPSMAVLRCHPWIQAGRLTLERLRGVNEERRRLADLTRRQQAASAIRKKLVMGGFEAVKYGRNGLPHRTKLRLSTDGKVLSWQPKLLKRSLLRYQNARSFTSLFGIGKDNNGTSQPDLHAVEPETNRIPTGGVVGTPNNEHDDSEQSANAASPPHSTDSSPSSSTSDAINEKRLWWRSLRRERGAKTERTASGGFTLNFATRQTGSTPSSPVTPPAAKTLRMRSSSPTTDQHPMTPSATSPDRLDDSIKLHDIRHMLVGDNAPFFAGHATNLPNTAKRAVDPACVLSVCTRFRELHLEFPNEGIRDGFMYLLQQATLPLPQFIQSQPPRLLKSTSTPPPPPQNLSSRGYDAFVPMTPPDEESKMLSDDVLEAGGDEHSSRPEVDDEDAETVAKQATAAVSNNQDE</sequence>
<dbReference type="CDD" id="cd05117">
    <property type="entry name" value="STKc_CAMK"/>
    <property type="match status" value="1"/>
</dbReference>